<protein>
    <submittedName>
        <fullName evidence="1">Uncharacterized protein</fullName>
    </submittedName>
</protein>
<dbReference type="AlphaFoldDB" id="A0A2T0S077"/>
<reference evidence="1 2" key="1">
    <citation type="submission" date="2018-03" db="EMBL/GenBank/DDBJ databases">
        <title>Genomic Encyclopedia of Archaeal and Bacterial Type Strains, Phase II (KMG-II): from individual species to whole genera.</title>
        <authorList>
            <person name="Goeker M."/>
        </authorList>
    </citation>
    <scope>NUCLEOTIDE SEQUENCE [LARGE SCALE GENOMIC DNA]</scope>
    <source>
        <strain evidence="1 2">DSM 29328</strain>
    </source>
</reference>
<comment type="caution">
    <text evidence="1">The sequence shown here is derived from an EMBL/GenBank/DDBJ whole genome shotgun (WGS) entry which is preliminary data.</text>
</comment>
<dbReference type="EMBL" id="PVTD01000001">
    <property type="protein sequence ID" value="PRY26841.1"/>
    <property type="molecule type" value="Genomic_DNA"/>
</dbReference>
<name>A0A2T0S077_9RHOB</name>
<accession>A0A2T0S077</accession>
<organism evidence="1 2">
    <name type="scientific">Aliiruegeria haliotis</name>
    <dbReference type="NCBI Taxonomy" id="1280846"/>
    <lineage>
        <taxon>Bacteria</taxon>
        <taxon>Pseudomonadati</taxon>
        <taxon>Pseudomonadota</taxon>
        <taxon>Alphaproteobacteria</taxon>
        <taxon>Rhodobacterales</taxon>
        <taxon>Roseobacteraceae</taxon>
        <taxon>Aliiruegeria</taxon>
    </lineage>
</organism>
<dbReference type="Proteomes" id="UP000239480">
    <property type="component" value="Unassembled WGS sequence"/>
</dbReference>
<keyword evidence="2" id="KW-1185">Reference proteome</keyword>
<proteinExistence type="predicted"/>
<evidence type="ECO:0000313" key="1">
    <source>
        <dbReference type="EMBL" id="PRY26841.1"/>
    </source>
</evidence>
<evidence type="ECO:0000313" key="2">
    <source>
        <dbReference type="Proteomes" id="UP000239480"/>
    </source>
</evidence>
<dbReference type="RefSeq" id="WP_146136634.1">
    <property type="nucleotide sequence ID" value="NZ_PVTD01000001.1"/>
</dbReference>
<sequence length="114" mass="12808">MKWLLFLLALIPAACGPQPDVRTNVTSRAAHESYACIAPKLNRLPVRYTTHRAPGGWRMDLQVFGGPPTGWYKKGSIEYSTGIVLYYPNSATMGIMTQEVQRDIRPILRRCSRG</sequence>
<gene>
    <name evidence="1" type="ORF">CLV78_101945</name>
</gene>